<evidence type="ECO:0000313" key="3">
    <source>
        <dbReference type="EMBL" id="CAF1351092.1"/>
    </source>
</evidence>
<keyword evidence="2" id="KW-0802">TPR repeat</keyword>
<dbReference type="SMART" id="SM00028">
    <property type="entry name" value="TPR"/>
    <property type="match status" value="4"/>
</dbReference>
<gene>
    <name evidence="3" type="ORF">RFH988_LOCUS32305</name>
</gene>
<dbReference type="PANTHER" id="PTHR45641">
    <property type="entry name" value="TETRATRICOPEPTIDE REPEAT PROTEIN (AFU_ORTHOLOGUE AFUA_6G03870)"/>
    <property type="match status" value="1"/>
</dbReference>
<evidence type="ECO:0000256" key="1">
    <source>
        <dbReference type="ARBA" id="ARBA00022737"/>
    </source>
</evidence>
<evidence type="ECO:0000256" key="2">
    <source>
        <dbReference type="ARBA" id="ARBA00022803"/>
    </source>
</evidence>
<comment type="caution">
    <text evidence="3">The sequence shown here is derived from an EMBL/GenBank/DDBJ whole genome shotgun (WGS) entry which is preliminary data.</text>
</comment>
<sequence length="377" mass="44241">MNIDPLISSVPFASLDEHSYFQETEKEILFSMHTVFRIGEITPLTDDNKPRFWKIHLTLTNADDEQLHQLTEHMRIDLSSSLDSGLQINMDPTWRLSKLLVHMGEYDKAVKIYEMILDKATRENNLKSEQMTHYQLAELFSLYKNDWERARAHLHKMFSIGVLDESIVADEARSDLFTVFSTIRNVLSNVQINEDEFHSAMAELLNKLITLYRDYSLKPLGPLDYQLIVDRYNYIGWVQKKQGKLSEAWTSHKRALRILRKYLPPTHPRLAMTYNYISLLYSTMNDNLRALNCLKKALRIQEKVLQPNHPHLAETHFHMSIIFERLNKIDNAFQHAKKAVDIGRQAFMTLDDPNMKKYQEQFDKILLLIQSCDELVL</sequence>
<dbReference type="InterPro" id="IPR019734">
    <property type="entry name" value="TPR_rpt"/>
</dbReference>
<proteinExistence type="predicted"/>
<dbReference type="SUPFAM" id="SSF48452">
    <property type="entry name" value="TPR-like"/>
    <property type="match status" value="2"/>
</dbReference>
<dbReference type="EMBL" id="CAJNOO010003705">
    <property type="protein sequence ID" value="CAF1351092.1"/>
    <property type="molecule type" value="Genomic_DNA"/>
</dbReference>
<accession>A0A815HGB1</accession>
<organism evidence="3 4">
    <name type="scientific">Rotaria sordida</name>
    <dbReference type="NCBI Taxonomy" id="392033"/>
    <lineage>
        <taxon>Eukaryota</taxon>
        <taxon>Metazoa</taxon>
        <taxon>Spiralia</taxon>
        <taxon>Gnathifera</taxon>
        <taxon>Rotifera</taxon>
        <taxon>Eurotatoria</taxon>
        <taxon>Bdelloidea</taxon>
        <taxon>Philodinida</taxon>
        <taxon>Philodinidae</taxon>
        <taxon>Rotaria</taxon>
    </lineage>
</organism>
<dbReference type="InterPro" id="IPR011990">
    <property type="entry name" value="TPR-like_helical_dom_sf"/>
</dbReference>
<dbReference type="AlphaFoldDB" id="A0A815HGB1"/>
<dbReference type="Gene3D" id="1.25.40.10">
    <property type="entry name" value="Tetratricopeptide repeat domain"/>
    <property type="match status" value="1"/>
</dbReference>
<dbReference type="OrthoDB" id="10011974at2759"/>
<protein>
    <recommendedName>
        <fullName evidence="5">Kinesin light chain</fullName>
    </recommendedName>
</protein>
<name>A0A815HGB1_9BILA</name>
<evidence type="ECO:0008006" key="5">
    <source>
        <dbReference type="Google" id="ProtNLM"/>
    </source>
</evidence>
<dbReference type="PANTHER" id="PTHR45641:SF19">
    <property type="entry name" value="NEPHROCYSTIN-3"/>
    <property type="match status" value="1"/>
</dbReference>
<reference evidence="3" key="1">
    <citation type="submission" date="2021-02" db="EMBL/GenBank/DDBJ databases">
        <authorList>
            <person name="Nowell W R."/>
        </authorList>
    </citation>
    <scope>NUCLEOTIDE SEQUENCE</scope>
</reference>
<keyword evidence="1" id="KW-0677">Repeat</keyword>
<evidence type="ECO:0000313" key="4">
    <source>
        <dbReference type="Proteomes" id="UP000663882"/>
    </source>
</evidence>
<dbReference type="Proteomes" id="UP000663882">
    <property type="component" value="Unassembled WGS sequence"/>
</dbReference>
<dbReference type="Pfam" id="PF13424">
    <property type="entry name" value="TPR_12"/>
    <property type="match status" value="1"/>
</dbReference>